<evidence type="ECO:0000256" key="3">
    <source>
        <dbReference type="SAM" id="SignalP"/>
    </source>
</evidence>
<evidence type="ECO:0000259" key="4">
    <source>
        <dbReference type="SMART" id="SM00306"/>
    </source>
</evidence>
<feature type="region of interest" description="Disordered" evidence="2">
    <location>
        <begin position="191"/>
        <end position="219"/>
    </location>
</feature>
<dbReference type="InterPro" id="IPR030934">
    <property type="entry name" value="Intein_C"/>
</dbReference>
<organism evidence="5 6">
    <name type="scientific">Streptomyces fuscus</name>
    <dbReference type="NCBI Taxonomy" id="3048495"/>
    <lineage>
        <taxon>Bacteria</taxon>
        <taxon>Bacillati</taxon>
        <taxon>Actinomycetota</taxon>
        <taxon>Actinomycetes</taxon>
        <taxon>Kitasatosporales</taxon>
        <taxon>Streptomycetaceae</taxon>
        <taxon>Streptomyces</taxon>
    </lineage>
</organism>
<dbReference type="RefSeq" id="WP_285429692.1">
    <property type="nucleotide sequence ID" value="NZ_JASJUS010000001.1"/>
</dbReference>
<feature type="signal peptide" evidence="3">
    <location>
        <begin position="1"/>
        <end position="21"/>
    </location>
</feature>
<dbReference type="InterPro" id="IPR056823">
    <property type="entry name" value="TEN-like_YD-shell"/>
</dbReference>
<keyword evidence="1" id="KW-0677">Repeat</keyword>
<dbReference type="Proteomes" id="UP001241926">
    <property type="component" value="Unassembled WGS sequence"/>
</dbReference>
<dbReference type="PANTHER" id="PTHR32305">
    <property type="match status" value="1"/>
</dbReference>
<sequence length="2340" mass="255023">MRWSLPALAASLLLTGLPALAPDARAAGGDLPELQKLVDVPGKPAGKKSGLNPIPRRTWTKSPSVTWPKADTAEVRLTADGKAAPRVRAGKLPVRLSAAPGKGKAAERAVTAEVEVADRATTDKAGIDGVLLAVRRDDRAQDTAKVRVELDYKGFRNAYGGDWGSRLRFTALPACALTTPQKAECRTRTPVATTNDPAKGTLTATVPAPPAKASGAAKRGTRAAAGATVLAAAAAPNGASGDYRATSLSPSGSWQAGGSSGDFTWSYPMDIPSSLGGPGPMLGLSYSSASVDGRSSASSQQSSWVGDGWDTGANFIERQYVPCSNDRKEGSGYNNPKHPTGDLCQGPPVVTLSLNGSSTQLVLDDKTKKWVPVGDDGSRVELLKGAANGDKEKEYWRVTNEEGVQYYFGMDRLPGWASGKPETNSAWSVPVYGNHSGEPCHKAAYADSVCDQVYRWNLDYVVDLRGNAMTYWYDKERNHYGSNVTREGKSTNRGYDRGGWLKRISYGLRSDALFADAPAQVVFDVAERCVKTTSFDCAESKLTSEAKWEVTRNWPDVPADQLCAAGKECKDRYAPTFFTRKRLTSITTEILKDGKHQPVDTWAFTQDFKSTGDGGVAGDYPLWLSAIRHTGKNGTPISLPPVTFQGKQLPNRVDNDSDGNPPFLRWRVETIQTETGARIAVEYAKPECSTETSPKKLPDAPHTNTMRCYPVVNEVPDPTDETGLKKKYFTDWFHKHRVDEVREEDKNGTSPTKVTTFKYLGDPAWAYDDDSELLSEKARTWSQWRGYEKVRTFVGTAPDKRSQVETVYFRGMDGDKLPSGKREVKIKDSEGGTVDDHELYAGQIRESLYYDGEGGPLQSATLYTPWVRGPTATRKRDEGAEPLQAFMAGTAKIASRTVLSGDRGQRRTAVEHAYDSRGRLEHTTDQGDLSKSGDETCTRYEYVNDADKHVYTPQKRVETLTKACDAKDIARPADVGSDKVMHYDADYNVTKVESLSAYKDGKPVYRVDGSSTFDKYGRVTSVTDHEGNTTRTAYTPATGTLPVKTVVTNPKGHTDTTELDPARGLALAKEDTNKRRQVLEYDALGRLVKTWSPDRDPATQTPDAEFSYTVTPDGPVVITTKKLLERGDYVVTYDIYDGALRLRQTQQPALDGGRVITDTFYDSRGLVWKENGAHFNSLDPEPKLWTSDDNKVPASTRTEYDGQGRPVATIARKFGEETWRTTTSYGGDWVAVDPPKGETPTMSLVDAQGRKTELRQFKGEGPSGAYDRTRYTYERRGMLESVTDQAGNVWSYKYDLRGRVYESKDPDKGTTKSTYDKGDRLLTTTDGRDPAKTIAYEYDTLGRVTGTYEGSLKGRKLTEQTYDSLPGALGLPVSTTRFVDGNAYKQEVTGYDKEYRPLGSKITIPASEGKLAGTYEYSSTYTKTTGMPQTMTQPAVAGLPKERTSVGYNGLDMVTTMAVAGKTFVAGTEYTPLGDVVRTRVGPAGKQLITSREFDEQTRRPLRTVFDQEVGTTGTARISDIRTAYDQAGNILKITDAQGPNPTAATTDTQCFAYDYLRRMTEAWTSAKAGECTSLTGSPAAKPEVGGPNPYWTSYTFDAAGNRRTEVKHDVTGDTTRDVTRDYEYAEGGTTTSKLMKVRTKGPEGEREDTFGYDKVGNTTTRTVMGTTQNLEWDVEGHLERVTEGSGDKAKKTEYVYDAGGNRLIRRDPNGTTLYLPGTEVRLDKSGNIVKGTRYYQHPAGPAMVRTAEGGKVTTTYLLSDHNGTATMAVDSASGAVTRRAFMPFGEPRGKKPSMWPDEKGFVGGTTDESTGLTHLGAREYDPAIGRFISVDPVMDMAESQTMNPYAYANNSPVTFSDPSGQFWGIPQLIHAAIKLYKKAYAALTGGTPPAPSKPVPSVSKKDVERARWLKKQSKMDMVMHVAKEAVKEASGYNDIVDCLNGALGTCAMIAAEAAIPFAGKAKRLLKALEKAWSAYRKWGEEVRWATGIIKRADADAKAMAKYTEDMAEWRKQADAAKAAKKAKAEEAEATAAKKADSNGDGGGGDGTQSGSGAGESCRVNSFTPETKVLMADGTTKPIKDVKPGDKVVAKDPETGKTAVKKVTAQIIGKGKKNLVEVTIDTDGKKGNKTAKATATDGHPFWVPELREWVKATDLKSGDWLETGSGSRVQVTAVKRWTQQATVYNLTVADIHTYYVVTGSTTALVHNCGVEVSKSENSITISHEASGSGVIADLDAKGNLTLMMDNFPDRGSPLRGKQMFADVMEHFGDRVQSIQGYWRYGDNLGAFNKAVAEGTSMRAAARDTWTGKRAAEFGFTRVKILQADEGVDGFTVVSALFRRE</sequence>
<feature type="domain" description="Hint" evidence="4">
    <location>
        <begin position="2060"/>
        <end position="2165"/>
    </location>
</feature>
<keyword evidence="3" id="KW-0732">Signal</keyword>
<gene>
    <name evidence="5" type="ORF">QNN03_00930</name>
</gene>
<dbReference type="Pfam" id="PF07591">
    <property type="entry name" value="PT-HINT"/>
    <property type="match status" value="1"/>
</dbReference>
<accession>A0ABT7ISD3</accession>
<keyword evidence="6" id="KW-1185">Reference proteome</keyword>
<dbReference type="PANTHER" id="PTHR32305:SF17">
    <property type="entry name" value="TRNA NUCLEASE WAPA"/>
    <property type="match status" value="1"/>
</dbReference>
<dbReference type="EMBL" id="JASJUS010000001">
    <property type="protein sequence ID" value="MDL2074997.1"/>
    <property type="molecule type" value="Genomic_DNA"/>
</dbReference>
<dbReference type="CDD" id="cd00081">
    <property type="entry name" value="Hint"/>
    <property type="match status" value="1"/>
</dbReference>
<protein>
    <submittedName>
        <fullName evidence="5">Polymorphic toxin-type HINT domain-containing protein</fullName>
    </submittedName>
</protein>
<evidence type="ECO:0000256" key="2">
    <source>
        <dbReference type="SAM" id="MobiDB-lite"/>
    </source>
</evidence>
<feature type="compositionally biased region" description="Gly residues" evidence="2">
    <location>
        <begin position="2040"/>
        <end position="2054"/>
    </location>
</feature>
<dbReference type="Gene3D" id="2.180.10.10">
    <property type="entry name" value="RHS repeat-associated core"/>
    <property type="match status" value="2"/>
</dbReference>
<evidence type="ECO:0000256" key="1">
    <source>
        <dbReference type="ARBA" id="ARBA00022737"/>
    </source>
</evidence>
<dbReference type="SMART" id="SM00306">
    <property type="entry name" value="HintN"/>
    <property type="match status" value="1"/>
</dbReference>
<dbReference type="InterPro" id="IPR006530">
    <property type="entry name" value="YD"/>
</dbReference>
<dbReference type="PROSITE" id="PS50818">
    <property type="entry name" value="INTEIN_C_TER"/>
    <property type="match status" value="1"/>
</dbReference>
<evidence type="ECO:0000313" key="5">
    <source>
        <dbReference type="EMBL" id="MDL2074997.1"/>
    </source>
</evidence>
<dbReference type="Pfam" id="PF25023">
    <property type="entry name" value="TEN_YD-shell"/>
    <property type="match status" value="2"/>
</dbReference>
<dbReference type="InterPro" id="IPR036844">
    <property type="entry name" value="Hint_dom_sf"/>
</dbReference>
<feature type="compositionally biased region" description="Basic and acidic residues" evidence="2">
    <location>
        <begin position="2028"/>
        <end position="2038"/>
    </location>
</feature>
<dbReference type="NCBIfam" id="TIGR03696">
    <property type="entry name" value="Rhs_assc_core"/>
    <property type="match status" value="1"/>
</dbReference>
<dbReference type="NCBIfam" id="TIGR01643">
    <property type="entry name" value="YD_repeat_2x"/>
    <property type="match status" value="1"/>
</dbReference>
<dbReference type="Gene3D" id="2.170.16.10">
    <property type="entry name" value="Hedgehog/Intein (Hint) domain"/>
    <property type="match status" value="1"/>
</dbReference>
<feature type="region of interest" description="Disordered" evidence="2">
    <location>
        <begin position="37"/>
        <end position="64"/>
    </location>
</feature>
<feature type="region of interest" description="Disordered" evidence="2">
    <location>
        <begin position="2028"/>
        <end position="2060"/>
    </location>
</feature>
<dbReference type="InterPro" id="IPR003587">
    <property type="entry name" value="Hint_dom_N"/>
</dbReference>
<name>A0ABT7ISD3_9ACTN</name>
<dbReference type="SUPFAM" id="SSF51294">
    <property type="entry name" value="Hedgehog/intein (Hint) domain"/>
    <property type="match status" value="1"/>
</dbReference>
<evidence type="ECO:0000313" key="6">
    <source>
        <dbReference type="Proteomes" id="UP001241926"/>
    </source>
</evidence>
<comment type="caution">
    <text evidence="5">The sequence shown here is derived from an EMBL/GenBank/DDBJ whole genome shotgun (WGS) entry which is preliminary data.</text>
</comment>
<proteinExistence type="predicted"/>
<feature type="chain" id="PRO_5047492337" evidence="3">
    <location>
        <begin position="22"/>
        <end position="2340"/>
    </location>
</feature>
<dbReference type="InterPro" id="IPR050708">
    <property type="entry name" value="T6SS_VgrG/RHS"/>
</dbReference>
<reference evidence="5 6" key="1">
    <citation type="submission" date="2023-05" db="EMBL/GenBank/DDBJ databases">
        <title>Streptomyces fuscus sp. nov., a brown-black pigment producing actinomyces isolated from dry sand of Sea duck farm.</title>
        <authorList>
            <person name="Xie J."/>
            <person name="Shen N."/>
        </authorList>
    </citation>
    <scope>NUCLEOTIDE SEQUENCE [LARGE SCALE GENOMIC DNA]</scope>
    <source>
        <strain evidence="5 6">GXMU-J15</strain>
    </source>
</reference>
<dbReference type="InterPro" id="IPR022385">
    <property type="entry name" value="Rhs_assc_core"/>
</dbReference>